<feature type="transmembrane region" description="Helical" evidence="2">
    <location>
        <begin position="111"/>
        <end position="134"/>
    </location>
</feature>
<feature type="transmembrane region" description="Helical" evidence="2">
    <location>
        <begin position="140"/>
        <end position="157"/>
    </location>
</feature>
<feature type="transmembrane region" description="Helical" evidence="2">
    <location>
        <begin position="20"/>
        <end position="38"/>
    </location>
</feature>
<dbReference type="Pfam" id="PF19529">
    <property type="entry name" value="DUF6057"/>
    <property type="match status" value="1"/>
</dbReference>
<evidence type="ECO:0000313" key="3">
    <source>
        <dbReference type="EMBL" id="MDI6450847.1"/>
    </source>
</evidence>
<feature type="transmembrane region" description="Helical" evidence="2">
    <location>
        <begin position="178"/>
        <end position="202"/>
    </location>
</feature>
<dbReference type="EMBL" id="JASCXX010000025">
    <property type="protein sequence ID" value="MDI6450847.1"/>
    <property type="molecule type" value="Genomic_DNA"/>
</dbReference>
<protein>
    <submittedName>
        <fullName evidence="3">DUF6057 family protein</fullName>
    </submittedName>
</protein>
<gene>
    <name evidence="3" type="ORF">QJ522_17440</name>
</gene>
<dbReference type="Proteomes" id="UP001431776">
    <property type="component" value="Unassembled WGS sequence"/>
</dbReference>
<keyword evidence="4" id="KW-1185">Reference proteome</keyword>
<dbReference type="Gene3D" id="1.25.40.10">
    <property type="entry name" value="Tetratricopeptide repeat domain"/>
    <property type="match status" value="1"/>
</dbReference>
<feature type="transmembrane region" description="Helical" evidence="2">
    <location>
        <begin position="236"/>
        <end position="258"/>
    </location>
</feature>
<feature type="transmembrane region" description="Helical" evidence="2">
    <location>
        <begin position="85"/>
        <end position="104"/>
    </location>
</feature>
<dbReference type="AlphaFoldDB" id="A0AAW6TZ01"/>
<dbReference type="InterPro" id="IPR011990">
    <property type="entry name" value="TPR-like_helical_dom_sf"/>
</dbReference>
<evidence type="ECO:0000313" key="4">
    <source>
        <dbReference type="Proteomes" id="UP001431776"/>
    </source>
</evidence>
<evidence type="ECO:0000256" key="2">
    <source>
        <dbReference type="SAM" id="Phobius"/>
    </source>
</evidence>
<accession>A0AAW6TZ01</accession>
<sequence length="643" mass="71902">MAETTQARTSKGMTLRAQWLPQNLLFFVLCFLYLWLVVEPHLIYHCFGTILPDAPLFATGRAFLLNRLAVPGGGVLYVAGLLSQGYYHACLGALIIILVALGIGESLRRHLALAGAANTGSLTALPAVAFFLIYSHYKHPLPAALAVWLGLVLALAFEKLAFRRTWVRIATCVPMAAFAFWMGGSGALLVFATTAAVHAIFLRRNWTLAILIPPTSVAVVWVPAQYVFLIAPRRAFSILTPFVPSVVTGAGPFLRVLIYCLYGLAPLAVLLTFVGSRLVAWRRQKSAGRSKKTKRRDKHGASRHKRSFPAALFKPALAAAPIVLMALGLYFDRDELRKPYVLSNYYACEKRWDDVLALGRRLPKGRINVFVNHDILRALYHTGRLPYDMFTFPLNPHALLITHEQRESDLALYKLSNAFLELGHANLAQKLASELLATKDHLGVALETLGQVSLVKGQPDTARIYLNALKRDPIRQETAQSWLHDLDHGLSPDRAAYIERIRSCMPDDPLAVAAAEPLERTLARLLERNPRNKMAFEYLMACYLLTGKVDKIVENLHRLDELGYHTTPTLYEEAVLIHYGAQRQKPDLGRIKISPGTIQRYQRFVQIRGSMQPQTQQATFNLLIREFGTSYFFYFAFGSVGLV</sequence>
<name>A0AAW6TZ01_9BACT</name>
<feature type="transmembrane region" description="Helical" evidence="2">
    <location>
        <begin position="312"/>
        <end position="331"/>
    </location>
</feature>
<evidence type="ECO:0000256" key="1">
    <source>
        <dbReference type="SAM" id="MobiDB-lite"/>
    </source>
</evidence>
<dbReference type="RefSeq" id="WP_349246256.1">
    <property type="nucleotide sequence ID" value="NZ_JASCXX010000025.1"/>
</dbReference>
<comment type="caution">
    <text evidence="3">The sequence shown here is derived from an EMBL/GenBank/DDBJ whole genome shotgun (WGS) entry which is preliminary data.</text>
</comment>
<proteinExistence type="predicted"/>
<feature type="transmembrane region" description="Helical" evidence="2">
    <location>
        <begin position="264"/>
        <end position="281"/>
    </location>
</feature>
<keyword evidence="2" id="KW-0812">Transmembrane</keyword>
<dbReference type="InterPro" id="IPR045692">
    <property type="entry name" value="DUF6057"/>
</dbReference>
<organism evidence="3 4">
    <name type="scientific">Anaerobaca lacustris</name>
    <dbReference type="NCBI Taxonomy" id="3044600"/>
    <lineage>
        <taxon>Bacteria</taxon>
        <taxon>Pseudomonadati</taxon>
        <taxon>Planctomycetota</taxon>
        <taxon>Phycisphaerae</taxon>
        <taxon>Sedimentisphaerales</taxon>
        <taxon>Anaerobacaceae</taxon>
        <taxon>Anaerobaca</taxon>
    </lineage>
</organism>
<keyword evidence="2" id="KW-1133">Transmembrane helix</keyword>
<feature type="transmembrane region" description="Helical" evidence="2">
    <location>
        <begin position="208"/>
        <end position="229"/>
    </location>
</feature>
<dbReference type="SUPFAM" id="SSF48452">
    <property type="entry name" value="TPR-like"/>
    <property type="match status" value="1"/>
</dbReference>
<reference evidence="3" key="1">
    <citation type="submission" date="2023-05" db="EMBL/GenBank/DDBJ databases">
        <title>Anaerotaeda fermentans gen. nov., sp. nov., a novel anaerobic planctomycete of the new family within the order Sedimentisphaerales isolated from Taman Peninsula, Russia.</title>
        <authorList>
            <person name="Khomyakova M.A."/>
            <person name="Merkel A.Y."/>
            <person name="Slobodkin A.I."/>
        </authorList>
    </citation>
    <scope>NUCLEOTIDE SEQUENCE</scope>
    <source>
        <strain evidence="3">M17dextr</strain>
    </source>
</reference>
<keyword evidence="2" id="KW-0472">Membrane</keyword>
<feature type="region of interest" description="Disordered" evidence="1">
    <location>
        <begin position="285"/>
        <end position="305"/>
    </location>
</feature>